<keyword evidence="11" id="KW-1185">Reference proteome</keyword>
<keyword evidence="6" id="KW-0963">Cytoplasm</keyword>
<dbReference type="Gene3D" id="3.30.479.20">
    <property type="entry name" value="Elongation factor Ts, dimerisation domain"/>
    <property type="match status" value="1"/>
</dbReference>
<evidence type="ECO:0000256" key="8">
    <source>
        <dbReference type="RuleBase" id="RU000643"/>
    </source>
</evidence>
<dbReference type="Pfam" id="PF00889">
    <property type="entry name" value="EF_TS"/>
    <property type="match status" value="1"/>
</dbReference>
<dbReference type="GO" id="GO:0003746">
    <property type="term" value="F:translation elongation factor activity"/>
    <property type="evidence" value="ECO:0007669"/>
    <property type="project" value="UniProtKB-KW"/>
</dbReference>
<evidence type="ECO:0000256" key="5">
    <source>
        <dbReference type="ARBA" id="ARBA00025453"/>
    </source>
</evidence>
<dbReference type="PANTHER" id="PTHR11741:SF0">
    <property type="entry name" value="ELONGATION FACTOR TS, MITOCHONDRIAL"/>
    <property type="match status" value="1"/>
</dbReference>
<evidence type="ECO:0000256" key="1">
    <source>
        <dbReference type="ARBA" id="ARBA00005532"/>
    </source>
</evidence>
<dbReference type="PANTHER" id="PTHR11741">
    <property type="entry name" value="ELONGATION FACTOR TS"/>
    <property type="match status" value="1"/>
</dbReference>
<dbReference type="Gene3D" id="1.10.286.20">
    <property type="match status" value="1"/>
</dbReference>
<dbReference type="InterPro" id="IPR009060">
    <property type="entry name" value="UBA-like_sf"/>
</dbReference>
<evidence type="ECO:0000256" key="3">
    <source>
        <dbReference type="ARBA" id="ARBA00022768"/>
    </source>
</evidence>
<organism evidence="10 11">
    <name type="scientific">Salinithrix halophila</name>
    <dbReference type="NCBI Taxonomy" id="1485204"/>
    <lineage>
        <taxon>Bacteria</taxon>
        <taxon>Bacillati</taxon>
        <taxon>Bacillota</taxon>
        <taxon>Bacilli</taxon>
        <taxon>Bacillales</taxon>
        <taxon>Thermoactinomycetaceae</taxon>
        <taxon>Salinithrix</taxon>
    </lineage>
</organism>
<comment type="caution">
    <text evidence="10">The sequence shown here is derived from an EMBL/GenBank/DDBJ whole genome shotgun (WGS) entry which is preliminary data.</text>
</comment>
<dbReference type="HAMAP" id="MF_00050">
    <property type="entry name" value="EF_Ts"/>
    <property type="match status" value="1"/>
</dbReference>
<dbReference type="SUPFAM" id="SSF54713">
    <property type="entry name" value="Elongation factor Ts (EF-Ts), dimerisation domain"/>
    <property type="match status" value="1"/>
</dbReference>
<sequence length="216" mass="24426">MAITAAQVKELREKTGAGMMDCKKVLTEANGDMEKAIELLREKGLSKAEKKADRIAAEGVVESYIHAGGRIGVLVEVNCETDFVAKTDDFQSFVKDVAMQIAAMGPRYVRREEVPEEEVNKEREILKSQALQEGKPEHIVDKMVEGRLGKFYERICLLEQPFIKDGDKKIDEMVKENIAKIGENISIRRFARFELGEGLEKREDDFVSEVMSQVKK</sequence>
<dbReference type="PROSITE" id="PS01126">
    <property type="entry name" value="EF_TS_1"/>
    <property type="match status" value="1"/>
</dbReference>
<evidence type="ECO:0000256" key="7">
    <source>
        <dbReference type="RuleBase" id="RU000642"/>
    </source>
</evidence>
<dbReference type="Gene3D" id="1.10.8.10">
    <property type="entry name" value="DNA helicase RuvA subunit, C-terminal domain"/>
    <property type="match status" value="1"/>
</dbReference>
<dbReference type="InterPro" id="IPR001816">
    <property type="entry name" value="Transl_elong_EFTs/EF1B"/>
</dbReference>
<dbReference type="CDD" id="cd14275">
    <property type="entry name" value="UBA_EF-Ts"/>
    <property type="match status" value="1"/>
</dbReference>
<comment type="function">
    <text evidence="5 6 7">Associates with the EF-Tu.GDP complex and induces the exchange of GDP to GTP. It remains bound to the aminoacyl-tRNA.EF-Tu.GTP complex up to the GTP hydrolysis stage on the ribosome.</text>
</comment>
<proteinExistence type="inferred from homology"/>
<dbReference type="Proteomes" id="UP001595843">
    <property type="component" value="Unassembled WGS sequence"/>
</dbReference>
<dbReference type="NCBIfam" id="TIGR00116">
    <property type="entry name" value="tsf"/>
    <property type="match status" value="2"/>
</dbReference>
<feature type="region of interest" description="Involved in Mg(2+) ion dislocation from EF-Tu" evidence="6">
    <location>
        <begin position="81"/>
        <end position="84"/>
    </location>
</feature>
<reference evidence="11" key="1">
    <citation type="journal article" date="2019" name="Int. J. Syst. Evol. Microbiol.">
        <title>The Global Catalogue of Microorganisms (GCM) 10K type strain sequencing project: providing services to taxonomists for standard genome sequencing and annotation.</title>
        <authorList>
            <consortium name="The Broad Institute Genomics Platform"/>
            <consortium name="The Broad Institute Genome Sequencing Center for Infectious Disease"/>
            <person name="Wu L."/>
            <person name="Ma J."/>
        </authorList>
    </citation>
    <scope>NUCLEOTIDE SEQUENCE [LARGE SCALE GENOMIC DNA]</scope>
    <source>
        <strain evidence="11">IBRC-M 10813</strain>
    </source>
</reference>
<feature type="domain" description="Translation elongation factor EFTs/EF1B dimerisation" evidence="9">
    <location>
        <begin position="50"/>
        <end position="197"/>
    </location>
</feature>
<dbReference type="PROSITE" id="PS01127">
    <property type="entry name" value="EF_TS_2"/>
    <property type="match status" value="1"/>
</dbReference>
<dbReference type="InterPro" id="IPR036402">
    <property type="entry name" value="EF-Ts_dimer_sf"/>
</dbReference>
<comment type="subcellular location">
    <subcellularLocation>
        <location evidence="6 8">Cytoplasm</location>
    </subcellularLocation>
</comment>
<name>A0ABV8JHI4_9BACL</name>
<evidence type="ECO:0000256" key="2">
    <source>
        <dbReference type="ARBA" id="ARBA00016956"/>
    </source>
</evidence>
<accession>A0ABV8JHI4</accession>
<keyword evidence="3 6" id="KW-0251">Elongation factor</keyword>
<evidence type="ECO:0000259" key="9">
    <source>
        <dbReference type="Pfam" id="PF00889"/>
    </source>
</evidence>
<dbReference type="InterPro" id="IPR014039">
    <property type="entry name" value="Transl_elong_EFTs/EF1B_dimer"/>
</dbReference>
<evidence type="ECO:0000313" key="11">
    <source>
        <dbReference type="Proteomes" id="UP001595843"/>
    </source>
</evidence>
<dbReference type="InterPro" id="IPR018101">
    <property type="entry name" value="Transl_elong_Ts_CS"/>
</dbReference>
<dbReference type="SUPFAM" id="SSF46934">
    <property type="entry name" value="UBA-like"/>
    <property type="match status" value="1"/>
</dbReference>
<protein>
    <recommendedName>
        <fullName evidence="2 6">Elongation factor Ts</fullName>
        <shortName evidence="6">EF-Ts</shortName>
    </recommendedName>
</protein>
<dbReference type="RefSeq" id="WP_380705694.1">
    <property type="nucleotide sequence ID" value="NZ_JBHSAP010000018.1"/>
</dbReference>
<gene>
    <name evidence="6 10" type="primary">tsf</name>
    <name evidence="10" type="ORF">ACFOUO_13725</name>
</gene>
<keyword evidence="4 6" id="KW-0648">Protein biosynthesis</keyword>
<comment type="similarity">
    <text evidence="1 6 7">Belongs to the EF-Ts family.</text>
</comment>
<evidence type="ECO:0000313" key="10">
    <source>
        <dbReference type="EMBL" id="MFC4077855.1"/>
    </source>
</evidence>
<dbReference type="EMBL" id="JBHSAP010000018">
    <property type="protein sequence ID" value="MFC4077855.1"/>
    <property type="molecule type" value="Genomic_DNA"/>
</dbReference>
<evidence type="ECO:0000256" key="6">
    <source>
        <dbReference type="HAMAP-Rule" id="MF_00050"/>
    </source>
</evidence>
<evidence type="ECO:0000256" key="4">
    <source>
        <dbReference type="ARBA" id="ARBA00022917"/>
    </source>
</evidence>